<evidence type="ECO:0000256" key="1">
    <source>
        <dbReference type="SAM" id="MobiDB-lite"/>
    </source>
</evidence>
<accession>A0AAD8SBJ3</accession>
<feature type="domain" description="F-box" evidence="2">
    <location>
        <begin position="15"/>
        <end position="49"/>
    </location>
</feature>
<evidence type="ECO:0000259" key="3">
    <source>
        <dbReference type="Pfam" id="PF03478"/>
    </source>
</evidence>
<evidence type="ECO:0000259" key="2">
    <source>
        <dbReference type="Pfam" id="PF00646"/>
    </source>
</evidence>
<reference evidence="4" key="1">
    <citation type="submission" date="2023-07" db="EMBL/GenBank/DDBJ databases">
        <title>A chromosome-level genome assembly of Lolium multiflorum.</title>
        <authorList>
            <person name="Chen Y."/>
            <person name="Copetti D."/>
            <person name="Kolliker R."/>
            <person name="Studer B."/>
        </authorList>
    </citation>
    <scope>NUCLEOTIDE SEQUENCE</scope>
    <source>
        <strain evidence="4">02402/16</strain>
        <tissue evidence="4">Leaf</tissue>
    </source>
</reference>
<evidence type="ECO:0000313" key="5">
    <source>
        <dbReference type="Proteomes" id="UP001231189"/>
    </source>
</evidence>
<feature type="domain" description="KIB1-4 beta-propeller" evidence="3">
    <location>
        <begin position="69"/>
        <end position="325"/>
    </location>
</feature>
<feature type="compositionally biased region" description="Acidic residues" evidence="1">
    <location>
        <begin position="488"/>
        <end position="510"/>
    </location>
</feature>
<proteinExistence type="predicted"/>
<gene>
    <name evidence="4" type="ORF">QYE76_066073</name>
</gene>
<evidence type="ECO:0000313" key="4">
    <source>
        <dbReference type="EMBL" id="KAK1648268.1"/>
    </source>
</evidence>
<dbReference type="PANTHER" id="PTHR33110">
    <property type="entry name" value="F-BOX/KELCH-REPEAT PROTEIN-RELATED"/>
    <property type="match status" value="1"/>
</dbReference>
<dbReference type="Pfam" id="PF03478">
    <property type="entry name" value="Beta-prop_KIB1-4"/>
    <property type="match status" value="1"/>
</dbReference>
<dbReference type="InterPro" id="IPR036047">
    <property type="entry name" value="F-box-like_dom_sf"/>
</dbReference>
<dbReference type="Proteomes" id="UP001231189">
    <property type="component" value="Unassembled WGS sequence"/>
</dbReference>
<evidence type="ECO:0008006" key="6">
    <source>
        <dbReference type="Google" id="ProtNLM"/>
    </source>
</evidence>
<dbReference type="AlphaFoldDB" id="A0AAD8SBJ3"/>
<dbReference type="Pfam" id="PF00646">
    <property type="entry name" value="F-box"/>
    <property type="match status" value="1"/>
</dbReference>
<keyword evidence="5" id="KW-1185">Reference proteome</keyword>
<dbReference type="Gene3D" id="1.20.1280.50">
    <property type="match status" value="1"/>
</dbReference>
<feature type="region of interest" description="Disordered" evidence="1">
    <location>
        <begin position="488"/>
        <end position="519"/>
    </location>
</feature>
<dbReference type="SUPFAM" id="SSF81383">
    <property type="entry name" value="F-box domain"/>
    <property type="match status" value="1"/>
</dbReference>
<sequence>MPPAKKRARRHRRPWSELPDDLLSVILDRLTPAFGDRVRFRGVCQAWRAAELAHPRPPMPWLVAPGHCVSLHDAAIHRVTLPEDAAAAVCRGSFGDWLALVPPTGRPFLLNAFTMERITLPARKKKPMVKFALSSAPDSKSCTVAAILYNDDDDGNYGMASKIIVCRVGLGGGSWRTITRTFELHDIIFFEGKLHAVDANARIHVFQDGDLQRNKPCWPPKYDNEPQRLYFDDAKLHLVVLQGRLRVIGRAFGRNRVPGCTHFTSNVGVFALGGKTLEPVKDFGGHAVFVGDACCDAFAVDASSSSGSGKIRENQICFVDDEKNVSSLAAYGCRPPFRQLQSYDVQKDCIRTYEPPKPSYGTWRCVTAQRFPHKSAMELPPREADSWEERQLQDVASCLGATSRPSYATHKSRKPGSSGVTVRISIPKAKTKAVLKYNHWSFTQRRPSAREARQAAAHEAVTFLRSRFRSVLDDSPWSSIPYYHSYVDENEEEEEAHSDSVSDSESDSDLFDYKQWYGS</sequence>
<comment type="caution">
    <text evidence="4">The sequence shown here is derived from an EMBL/GenBank/DDBJ whole genome shotgun (WGS) entry which is preliminary data.</text>
</comment>
<dbReference type="InterPro" id="IPR001810">
    <property type="entry name" value="F-box_dom"/>
</dbReference>
<organism evidence="4 5">
    <name type="scientific">Lolium multiflorum</name>
    <name type="common">Italian ryegrass</name>
    <name type="synonym">Lolium perenne subsp. multiflorum</name>
    <dbReference type="NCBI Taxonomy" id="4521"/>
    <lineage>
        <taxon>Eukaryota</taxon>
        <taxon>Viridiplantae</taxon>
        <taxon>Streptophyta</taxon>
        <taxon>Embryophyta</taxon>
        <taxon>Tracheophyta</taxon>
        <taxon>Spermatophyta</taxon>
        <taxon>Magnoliopsida</taxon>
        <taxon>Liliopsida</taxon>
        <taxon>Poales</taxon>
        <taxon>Poaceae</taxon>
        <taxon>BOP clade</taxon>
        <taxon>Pooideae</taxon>
        <taxon>Poodae</taxon>
        <taxon>Poeae</taxon>
        <taxon>Poeae Chloroplast Group 2 (Poeae type)</taxon>
        <taxon>Loliodinae</taxon>
        <taxon>Loliinae</taxon>
        <taxon>Lolium</taxon>
    </lineage>
</organism>
<dbReference type="EMBL" id="JAUUTY010000004">
    <property type="protein sequence ID" value="KAK1648268.1"/>
    <property type="molecule type" value="Genomic_DNA"/>
</dbReference>
<dbReference type="PANTHER" id="PTHR33110:SF39">
    <property type="entry name" value="OS04G0514700 PROTEIN"/>
    <property type="match status" value="1"/>
</dbReference>
<protein>
    <recommendedName>
        <fullName evidence="6">DUF295 domain-containing protein</fullName>
    </recommendedName>
</protein>
<name>A0AAD8SBJ3_LOLMU</name>
<dbReference type="InterPro" id="IPR005174">
    <property type="entry name" value="KIB1-4_b-propeller"/>
</dbReference>